<evidence type="ECO:0000256" key="7">
    <source>
        <dbReference type="ARBA" id="ARBA00023316"/>
    </source>
</evidence>
<keyword evidence="6" id="KW-0326">Glycosidase</keyword>
<dbReference type="GO" id="GO:0042973">
    <property type="term" value="F:glucan endo-1,3-beta-D-glucosidase activity"/>
    <property type="evidence" value="ECO:0007669"/>
    <property type="project" value="UniProtKB-EC"/>
</dbReference>
<proteinExistence type="inferred from homology"/>
<evidence type="ECO:0000256" key="6">
    <source>
        <dbReference type="ARBA" id="ARBA00023295"/>
    </source>
</evidence>
<comment type="caution">
    <text evidence="11">The sequence shown here is derived from an EMBL/GenBank/DDBJ whole genome shotgun (WGS) entry which is preliminary data.</text>
</comment>
<dbReference type="OrthoDB" id="118256at2759"/>
<evidence type="ECO:0000256" key="2">
    <source>
        <dbReference type="ARBA" id="ARBA00006055"/>
    </source>
</evidence>
<comment type="catalytic activity">
    <reaction evidence="1">
        <text>Hydrolysis of (1-&gt;3)-beta-D-glucosidic linkages in (1-&gt;3)-beta-D-glucans.</text>
        <dbReference type="EC" id="3.2.1.39"/>
    </reaction>
</comment>
<feature type="region of interest" description="Disordered" evidence="8">
    <location>
        <begin position="94"/>
        <end position="125"/>
    </location>
</feature>
<feature type="non-terminal residue" evidence="11">
    <location>
        <position position="1"/>
    </location>
</feature>
<evidence type="ECO:0000313" key="11">
    <source>
        <dbReference type="EMBL" id="ORY55452.1"/>
    </source>
</evidence>
<evidence type="ECO:0000313" key="12">
    <source>
        <dbReference type="Proteomes" id="UP000193689"/>
    </source>
</evidence>
<dbReference type="STRING" id="1141098.A0A1Y2D866"/>
<evidence type="ECO:0000259" key="9">
    <source>
        <dbReference type="Pfam" id="PF10287"/>
    </source>
</evidence>
<evidence type="ECO:0000259" key="10">
    <source>
        <dbReference type="Pfam" id="PF10290"/>
    </source>
</evidence>
<dbReference type="GO" id="GO:0009277">
    <property type="term" value="C:fungal-type cell wall"/>
    <property type="evidence" value="ECO:0007669"/>
    <property type="project" value="TreeGrafter"/>
</dbReference>
<dbReference type="AlphaFoldDB" id="A0A1Y2D866"/>
<keyword evidence="4" id="KW-0732">Signal</keyword>
<feature type="compositionally biased region" description="Low complexity" evidence="8">
    <location>
        <begin position="187"/>
        <end position="198"/>
    </location>
</feature>
<dbReference type="InterPro" id="IPR018807">
    <property type="entry name" value="YJL171C/Tos1_N"/>
</dbReference>
<accession>A0A1Y2D866</accession>
<dbReference type="EC" id="3.2.1.39" evidence="3"/>
<feature type="region of interest" description="Disordered" evidence="8">
    <location>
        <begin position="160"/>
        <end position="198"/>
    </location>
</feature>
<keyword evidence="7" id="KW-0961">Cell wall biogenesis/degradation</keyword>
<dbReference type="Gene3D" id="2.60.120.200">
    <property type="match status" value="1"/>
</dbReference>
<evidence type="ECO:0000256" key="3">
    <source>
        <dbReference type="ARBA" id="ARBA00012780"/>
    </source>
</evidence>
<feature type="domain" description="Cell wall protein YJL171C/Tos1 C-terminal" evidence="9">
    <location>
        <begin position="202"/>
        <end position="428"/>
    </location>
</feature>
<dbReference type="PANTHER" id="PTHR31737">
    <property type="entry name" value="PROTEIN TOS1"/>
    <property type="match status" value="1"/>
</dbReference>
<dbReference type="GO" id="GO:0071555">
    <property type="term" value="P:cell wall organization"/>
    <property type="evidence" value="ECO:0007669"/>
    <property type="project" value="UniProtKB-KW"/>
</dbReference>
<gene>
    <name evidence="11" type="ORF">BCR38DRAFT_319777</name>
</gene>
<dbReference type="GeneID" id="63770966"/>
<feature type="domain" description="Cell wall protein YJL171C/Tos1 N-terminal" evidence="10">
    <location>
        <begin position="32"/>
        <end position="93"/>
    </location>
</feature>
<keyword evidence="5" id="KW-0378">Hydrolase</keyword>
<dbReference type="RefSeq" id="XP_040709599.1">
    <property type="nucleotide sequence ID" value="XM_040854754.1"/>
</dbReference>
<organism evidence="11 12">
    <name type="scientific">Pseudomassariella vexata</name>
    <dbReference type="NCBI Taxonomy" id="1141098"/>
    <lineage>
        <taxon>Eukaryota</taxon>
        <taxon>Fungi</taxon>
        <taxon>Dikarya</taxon>
        <taxon>Ascomycota</taxon>
        <taxon>Pezizomycotina</taxon>
        <taxon>Sordariomycetes</taxon>
        <taxon>Xylariomycetidae</taxon>
        <taxon>Amphisphaeriales</taxon>
        <taxon>Pseudomassariaceae</taxon>
        <taxon>Pseudomassariella</taxon>
    </lineage>
</organism>
<reference evidence="11 12" key="1">
    <citation type="submission" date="2016-07" db="EMBL/GenBank/DDBJ databases">
        <title>Pervasive Adenine N6-methylation of Active Genes in Fungi.</title>
        <authorList>
            <consortium name="DOE Joint Genome Institute"/>
            <person name="Mondo S.J."/>
            <person name="Dannebaum R.O."/>
            <person name="Kuo R.C."/>
            <person name="Labutti K."/>
            <person name="Haridas S."/>
            <person name="Kuo A."/>
            <person name="Salamov A."/>
            <person name="Ahrendt S.R."/>
            <person name="Lipzen A."/>
            <person name="Sullivan W."/>
            <person name="Andreopoulos W.B."/>
            <person name="Clum A."/>
            <person name="Lindquist E."/>
            <person name="Daum C."/>
            <person name="Ramamoorthy G.K."/>
            <person name="Gryganskyi A."/>
            <person name="Culley D."/>
            <person name="Magnuson J.K."/>
            <person name="James T.Y."/>
            <person name="O'Malley M.A."/>
            <person name="Stajich J.E."/>
            <person name="Spatafora J.W."/>
            <person name="Visel A."/>
            <person name="Grigoriev I.V."/>
        </authorList>
    </citation>
    <scope>NUCLEOTIDE SEQUENCE [LARGE SCALE GENOMIC DNA]</scope>
    <source>
        <strain evidence="11 12">CBS 129021</strain>
    </source>
</reference>
<dbReference type="EMBL" id="MCFJ01000027">
    <property type="protein sequence ID" value="ORY55452.1"/>
    <property type="molecule type" value="Genomic_DNA"/>
</dbReference>
<comment type="similarity">
    <text evidence="2">Belongs to the PGA52 family.</text>
</comment>
<dbReference type="Pfam" id="PF10290">
    <property type="entry name" value="YJL171C_Tos1_N"/>
    <property type="match status" value="1"/>
</dbReference>
<evidence type="ECO:0000256" key="4">
    <source>
        <dbReference type="ARBA" id="ARBA00022729"/>
    </source>
</evidence>
<dbReference type="Proteomes" id="UP000193689">
    <property type="component" value="Unassembled WGS sequence"/>
</dbReference>
<feature type="compositionally biased region" description="Basic residues" evidence="8">
    <location>
        <begin position="106"/>
        <end position="120"/>
    </location>
</feature>
<protein>
    <recommendedName>
        <fullName evidence="3">glucan endo-1,3-beta-D-glucosidase</fullName>
        <ecNumber evidence="3">3.2.1.39</ecNumber>
    </recommendedName>
</protein>
<dbReference type="InterPro" id="IPR018805">
    <property type="entry name" value="YJL171C/Tos1_C"/>
</dbReference>
<dbReference type="InParanoid" id="A0A1Y2D866"/>
<sequence>VTLLAASAVAVNADCGIHSFEEGGNWFCQAVNKIAYDSLNVAGSYKAVSHMDSNGACNFETKEYSGSIAPFDEELSVHIRGPTQLKTFAVYTPTKSKKREVPSSNAKRHGHQHLHKKHREARQQEKRDMVTATINGQVVSWVNTNGVSTQAATTAAVTTLTKQSTPDSVVSGNESVEEAPKGYETASSGSNSTDGGSSAVTGDYERIAFYEAESQTADGVAFLGNYGGQGSGVWDTTWGNSLSYTSEDATSGFASPTILKDCLVGDNVEYSIWTDKECAEEDASCGYYRPGTIAHHGFGGADKVFLFEFQMPMSGKKGFNADMPAIWLLNSKIPRTMQYGDCSCWGGIGEGGCGEFDIFEALASGDTKCKSTFHYTNSIGSSDYFERPINDYVKVAVVFQASTSTASIKVLPASTDFSTSLTTAQVEDMIKDDEEFGLSTLMSIVS</sequence>
<dbReference type="Pfam" id="PF10287">
    <property type="entry name" value="YJL171C_Tos1_C"/>
    <property type="match status" value="1"/>
</dbReference>
<keyword evidence="12" id="KW-1185">Reference proteome</keyword>
<feature type="non-terminal residue" evidence="11">
    <location>
        <position position="446"/>
    </location>
</feature>
<evidence type="ECO:0000256" key="8">
    <source>
        <dbReference type="SAM" id="MobiDB-lite"/>
    </source>
</evidence>
<evidence type="ECO:0000256" key="1">
    <source>
        <dbReference type="ARBA" id="ARBA00000382"/>
    </source>
</evidence>
<dbReference type="PANTHER" id="PTHR31737:SF2">
    <property type="entry name" value="PROTEIN TOS1"/>
    <property type="match status" value="1"/>
</dbReference>
<evidence type="ECO:0000256" key="5">
    <source>
        <dbReference type="ARBA" id="ARBA00022801"/>
    </source>
</evidence>
<name>A0A1Y2D866_9PEZI</name>
<dbReference type="FunCoup" id="A0A1Y2D866">
    <property type="interactions" value="35"/>
</dbReference>